<sequence length="827" mass="92510">MAQATRSYDGEKVQDCKEDIDTLLVFAGLFSAVLTGFLIESYKNLSEDSAKQTLLATRQLITQTSSYSFEGSMLNSTANTDTSYSTQPFRPSATAIRVNVLWFSSLLFSLFTASFGILVKQWLREFLAVQDPSPRARLRIRHFRYSQLMRWKVFEIAAILPLILQLALALFFVGLCYFTASVHASIGYTTLPLAIGWAFCFSSVTVLPIFFPRCPYRTTLLKSLLQSFHGTIGSCSGNVSRKCKAALSRSSHVLQNQWTKKLLMATEAILARLSAYLSEVDEMRVMQGRERDLEILESVDSIQSDDELLGTAIAEAVEQVHCDPAQFEHLLRVILENRGLSTPQSGSRSESLGAPFPLQILDLRHVSKHARNAICSVVSHYTTHARFEAGTIITSPGYIKDTVFRVTLMAVIMLSISNCPLPEDGLYLLRGRNFGMHGFKAMSILIRQALNTPTVGFDPHDDGYEMSENKLRLLIRGLGRIWCHLDVGTGILLKIVRGTLAVMHKEAPNRIESSSTQQEDYWSSNHIPPEVKCDFMGLIFKAVGSLFENENGIVYESRDFDIKSALESALRLSFHAGLTHLCDQEDSHAFDPILDAMLSRPEWTHDLVDVVLDVPFSWLHVFATRWAERIASRSSHYAIDVYAIDWCSRLDNYLSVSLLRLSDADKPISKKEGFKLCYFATCIARFLIAALPPREQWVDLFEALLDHVENPTEGPPSPLFTEEEYPIAEQMVFMIQGIELGDVSWTYNKPGDDESYAKWAGRSDSTSIFPERLIRCVAPYVNHTHAADTWRFRRAYAAMGAGTVTVEAHATASGTLVSSNNETAAAG</sequence>
<organism evidence="1 2">
    <name type="scientific">Irpex rosettiformis</name>
    <dbReference type="NCBI Taxonomy" id="378272"/>
    <lineage>
        <taxon>Eukaryota</taxon>
        <taxon>Fungi</taxon>
        <taxon>Dikarya</taxon>
        <taxon>Basidiomycota</taxon>
        <taxon>Agaricomycotina</taxon>
        <taxon>Agaricomycetes</taxon>
        <taxon>Polyporales</taxon>
        <taxon>Irpicaceae</taxon>
        <taxon>Irpex</taxon>
    </lineage>
</organism>
<gene>
    <name evidence="1" type="ORF">BDY19DRAFT_387991</name>
</gene>
<evidence type="ECO:0000313" key="1">
    <source>
        <dbReference type="EMBL" id="KAI0085969.1"/>
    </source>
</evidence>
<protein>
    <submittedName>
        <fullName evidence="1">Uncharacterized protein</fullName>
    </submittedName>
</protein>
<proteinExistence type="predicted"/>
<accession>A0ACB8TVK9</accession>
<evidence type="ECO:0000313" key="2">
    <source>
        <dbReference type="Proteomes" id="UP001055072"/>
    </source>
</evidence>
<dbReference type="Proteomes" id="UP001055072">
    <property type="component" value="Unassembled WGS sequence"/>
</dbReference>
<dbReference type="EMBL" id="MU274927">
    <property type="protein sequence ID" value="KAI0085969.1"/>
    <property type="molecule type" value="Genomic_DNA"/>
</dbReference>
<keyword evidence="2" id="KW-1185">Reference proteome</keyword>
<comment type="caution">
    <text evidence="1">The sequence shown here is derived from an EMBL/GenBank/DDBJ whole genome shotgun (WGS) entry which is preliminary data.</text>
</comment>
<reference evidence="1" key="1">
    <citation type="journal article" date="2021" name="Environ. Microbiol.">
        <title>Gene family expansions and transcriptome signatures uncover fungal adaptations to wood decay.</title>
        <authorList>
            <person name="Hage H."/>
            <person name="Miyauchi S."/>
            <person name="Viragh M."/>
            <person name="Drula E."/>
            <person name="Min B."/>
            <person name="Chaduli D."/>
            <person name="Navarro D."/>
            <person name="Favel A."/>
            <person name="Norest M."/>
            <person name="Lesage-Meessen L."/>
            <person name="Balint B."/>
            <person name="Merenyi Z."/>
            <person name="de Eugenio L."/>
            <person name="Morin E."/>
            <person name="Martinez A.T."/>
            <person name="Baldrian P."/>
            <person name="Stursova M."/>
            <person name="Martinez M.J."/>
            <person name="Novotny C."/>
            <person name="Magnuson J.K."/>
            <person name="Spatafora J.W."/>
            <person name="Maurice S."/>
            <person name="Pangilinan J."/>
            <person name="Andreopoulos W."/>
            <person name="LaButti K."/>
            <person name="Hundley H."/>
            <person name="Na H."/>
            <person name="Kuo A."/>
            <person name="Barry K."/>
            <person name="Lipzen A."/>
            <person name="Henrissat B."/>
            <person name="Riley R."/>
            <person name="Ahrendt S."/>
            <person name="Nagy L.G."/>
            <person name="Grigoriev I.V."/>
            <person name="Martin F."/>
            <person name="Rosso M.N."/>
        </authorList>
    </citation>
    <scope>NUCLEOTIDE SEQUENCE</scope>
    <source>
        <strain evidence="1">CBS 384.51</strain>
    </source>
</reference>
<name>A0ACB8TVK9_9APHY</name>